<accession>A0AAD7JVG1</accession>
<evidence type="ECO:0000256" key="1">
    <source>
        <dbReference type="SAM" id="MobiDB-lite"/>
    </source>
</evidence>
<name>A0AAD7JVG1_9AGAR</name>
<dbReference type="Proteomes" id="UP001215280">
    <property type="component" value="Unassembled WGS sequence"/>
</dbReference>
<keyword evidence="3" id="KW-1185">Reference proteome</keyword>
<feature type="region of interest" description="Disordered" evidence="1">
    <location>
        <begin position="160"/>
        <end position="180"/>
    </location>
</feature>
<evidence type="ECO:0000313" key="2">
    <source>
        <dbReference type="EMBL" id="KAJ7772861.1"/>
    </source>
</evidence>
<reference evidence="2" key="1">
    <citation type="submission" date="2023-03" db="EMBL/GenBank/DDBJ databases">
        <title>Massive genome expansion in bonnet fungi (Mycena s.s.) driven by repeated elements and novel gene families across ecological guilds.</title>
        <authorList>
            <consortium name="Lawrence Berkeley National Laboratory"/>
            <person name="Harder C.B."/>
            <person name="Miyauchi S."/>
            <person name="Viragh M."/>
            <person name="Kuo A."/>
            <person name="Thoen E."/>
            <person name="Andreopoulos B."/>
            <person name="Lu D."/>
            <person name="Skrede I."/>
            <person name="Drula E."/>
            <person name="Henrissat B."/>
            <person name="Morin E."/>
            <person name="Kohler A."/>
            <person name="Barry K."/>
            <person name="LaButti K."/>
            <person name="Morin E."/>
            <person name="Salamov A."/>
            <person name="Lipzen A."/>
            <person name="Mereny Z."/>
            <person name="Hegedus B."/>
            <person name="Baldrian P."/>
            <person name="Stursova M."/>
            <person name="Weitz H."/>
            <person name="Taylor A."/>
            <person name="Grigoriev I.V."/>
            <person name="Nagy L.G."/>
            <person name="Martin F."/>
            <person name="Kauserud H."/>
        </authorList>
    </citation>
    <scope>NUCLEOTIDE SEQUENCE</scope>
    <source>
        <strain evidence="2">CBHHK188m</strain>
    </source>
</reference>
<proteinExistence type="predicted"/>
<sequence length="354" mass="38390">MHRQLSGYFPRIDNDTLEGGGGGARGAWSIQHAGTEIQRDTSIQRSGKAQVIRSHSQSSAYTERVHTIAGGRVPSYDWLNLPSSSLPDPLSVRFPADPGPTQPLLVLGSRPGSEGGDQGLHWFDVAVQEFTGYSAQRGLSVSSNHAVNLRSLVRFEKKAHQGGCPPHGSNFNSPCRHQNSPRGGRLLRLAEPSLRLPTRSPIPLFVRLPASGGGSRANSPTGIAAGSMRPGSEVHFLRTERVVVQEFPFGAGCKIESSLLRFRKKPRRVRGGAGFVVQPNSPCTWSGIKHTRQFNLNLREKAGGYCMIAGRACIHANSTTYIRSGFISARLGSVADCILHGDQGKERIDWTSRN</sequence>
<dbReference type="AlphaFoldDB" id="A0AAD7JVG1"/>
<feature type="compositionally biased region" description="Polar residues" evidence="1">
    <location>
        <begin position="169"/>
        <end position="180"/>
    </location>
</feature>
<gene>
    <name evidence="2" type="ORF">DFH07DRAFT_767726</name>
</gene>
<comment type="caution">
    <text evidence="2">The sequence shown here is derived from an EMBL/GenBank/DDBJ whole genome shotgun (WGS) entry which is preliminary data.</text>
</comment>
<dbReference type="EMBL" id="JARJLG010000018">
    <property type="protein sequence ID" value="KAJ7772861.1"/>
    <property type="molecule type" value="Genomic_DNA"/>
</dbReference>
<evidence type="ECO:0000313" key="3">
    <source>
        <dbReference type="Proteomes" id="UP001215280"/>
    </source>
</evidence>
<feature type="region of interest" description="Disordered" evidence="1">
    <location>
        <begin position="1"/>
        <end position="22"/>
    </location>
</feature>
<organism evidence="2 3">
    <name type="scientific">Mycena maculata</name>
    <dbReference type="NCBI Taxonomy" id="230809"/>
    <lineage>
        <taxon>Eukaryota</taxon>
        <taxon>Fungi</taxon>
        <taxon>Dikarya</taxon>
        <taxon>Basidiomycota</taxon>
        <taxon>Agaricomycotina</taxon>
        <taxon>Agaricomycetes</taxon>
        <taxon>Agaricomycetidae</taxon>
        <taxon>Agaricales</taxon>
        <taxon>Marasmiineae</taxon>
        <taxon>Mycenaceae</taxon>
        <taxon>Mycena</taxon>
    </lineage>
</organism>
<protein>
    <submittedName>
        <fullName evidence="2">Uncharacterized protein</fullName>
    </submittedName>
</protein>